<dbReference type="SUPFAM" id="SSF117070">
    <property type="entry name" value="LEA14-like"/>
    <property type="match status" value="1"/>
</dbReference>
<evidence type="ECO:0000313" key="2">
    <source>
        <dbReference type="Proteomes" id="UP000823635"/>
    </source>
</evidence>
<dbReference type="Gene3D" id="2.60.40.1820">
    <property type="match status" value="1"/>
</dbReference>
<accession>A0A9D9DLK7</accession>
<dbReference type="AlphaFoldDB" id="A0A9D9DLK7"/>
<name>A0A9D9DLK7_9BACT</name>
<dbReference type="EMBL" id="JADINB010000038">
    <property type="protein sequence ID" value="MBO8428641.1"/>
    <property type="molecule type" value="Genomic_DNA"/>
</dbReference>
<reference evidence="1" key="2">
    <citation type="journal article" date="2021" name="PeerJ">
        <title>Extensive microbial diversity within the chicken gut microbiome revealed by metagenomics and culture.</title>
        <authorList>
            <person name="Gilroy R."/>
            <person name="Ravi A."/>
            <person name="Getino M."/>
            <person name="Pursley I."/>
            <person name="Horton D.L."/>
            <person name="Alikhan N.F."/>
            <person name="Baker D."/>
            <person name="Gharbi K."/>
            <person name="Hall N."/>
            <person name="Watson M."/>
            <person name="Adriaenssens E.M."/>
            <person name="Foster-Nyarko E."/>
            <person name="Jarju S."/>
            <person name="Secka A."/>
            <person name="Antonio M."/>
            <person name="Oren A."/>
            <person name="Chaudhuri R.R."/>
            <person name="La Ragione R."/>
            <person name="Hildebrand F."/>
            <person name="Pallen M.J."/>
        </authorList>
    </citation>
    <scope>NUCLEOTIDE SEQUENCE</scope>
    <source>
        <strain evidence="1">15467</strain>
    </source>
</reference>
<dbReference type="PROSITE" id="PS51257">
    <property type="entry name" value="PROKAR_LIPOPROTEIN"/>
    <property type="match status" value="1"/>
</dbReference>
<reference evidence="1" key="1">
    <citation type="submission" date="2020-10" db="EMBL/GenBank/DDBJ databases">
        <authorList>
            <person name="Gilroy R."/>
        </authorList>
    </citation>
    <scope>NUCLEOTIDE SEQUENCE</scope>
    <source>
        <strain evidence="1">15467</strain>
    </source>
</reference>
<dbReference type="Proteomes" id="UP000823635">
    <property type="component" value="Unassembled WGS sequence"/>
</dbReference>
<gene>
    <name evidence="1" type="ORF">IAC68_01750</name>
</gene>
<protein>
    <recommendedName>
        <fullName evidence="3">Late embryogenesis abundant protein LEA-2 subgroup domain-containing protein</fullName>
    </recommendedName>
</protein>
<comment type="caution">
    <text evidence="1">The sequence shown here is derived from an EMBL/GenBank/DDBJ whole genome shotgun (WGS) entry which is preliminary data.</text>
</comment>
<proteinExistence type="predicted"/>
<evidence type="ECO:0008006" key="3">
    <source>
        <dbReference type="Google" id="ProtNLM"/>
    </source>
</evidence>
<organism evidence="1 2">
    <name type="scientific">Candidatus Egerieousia excrementavium</name>
    <dbReference type="NCBI Taxonomy" id="2840778"/>
    <lineage>
        <taxon>Bacteria</taxon>
        <taxon>Pseudomonadati</taxon>
        <taxon>Bacteroidota</taxon>
        <taxon>Bacteroidia</taxon>
        <taxon>Bacteroidales</taxon>
        <taxon>Candidatus Egerieousia</taxon>
    </lineage>
</organism>
<evidence type="ECO:0000313" key="1">
    <source>
        <dbReference type="EMBL" id="MBO8428641.1"/>
    </source>
</evidence>
<sequence length="157" mass="17076">MKKIYPLIFALALLFLTGGCTAYKNISVSNVSLHEFTADSAGRILLDIGFTVNNPTKKAITLTKADISAFIEEMPLANGVLTEPVEIPSGGIYTLSGKYAVKLDNPLLLLSAGLNFNSKEMKSQIDNVTINIEAAIRQGGLKKKFKYRNIPLSDLIK</sequence>